<keyword evidence="5" id="KW-1185">Reference proteome</keyword>
<evidence type="ECO:0000313" key="4">
    <source>
        <dbReference type="EMBL" id="CAL4202571.1"/>
    </source>
</evidence>
<evidence type="ECO:0000256" key="2">
    <source>
        <dbReference type="ARBA" id="ARBA00022679"/>
    </source>
</evidence>
<feature type="domain" description="Sulfotransferase" evidence="3">
    <location>
        <begin position="34"/>
        <end position="301"/>
    </location>
</feature>
<dbReference type="AlphaFoldDB" id="A0AAV2SL66"/>
<evidence type="ECO:0000259" key="3">
    <source>
        <dbReference type="Pfam" id="PF00685"/>
    </source>
</evidence>
<dbReference type="Proteomes" id="UP001497623">
    <property type="component" value="Unassembled WGS sequence"/>
</dbReference>
<gene>
    <name evidence="4" type="ORF">MNOR_LOCUS37693</name>
</gene>
<sequence length="308" mass="35612">GIPFTMPHRPGDVTLDAKYGKLANNFYKFQFREGDVLLSSFPKSGTTWVRELVWNLMHTDQLEKVDELGLDQRSFFLDIDFLRPVDPPPVVEAFLKACPEGKPEDGITLQMAALQDTPRIMQTHLHQRALSQQLLDKCKLVYVVRNPKDVCVAYHHHCSIMAHHNFTGPFENFVKAFMENKLVFGPYFEHVKQAWEMRSSPNVHIVYYEDLKKDIDGELKKLAAFLKLDRTDEQLASVAANCEFSKMRARDANNPIYKVAKLRPELPGFFRKGIVGDWNNKADQELNEKMTNWINEQTEGTDITFKYE</sequence>
<dbReference type="GO" id="GO:0008146">
    <property type="term" value="F:sulfotransferase activity"/>
    <property type="evidence" value="ECO:0007669"/>
    <property type="project" value="InterPro"/>
</dbReference>
<evidence type="ECO:0000313" key="5">
    <source>
        <dbReference type="Proteomes" id="UP001497623"/>
    </source>
</evidence>
<proteinExistence type="inferred from homology"/>
<dbReference type="Gene3D" id="3.40.50.300">
    <property type="entry name" value="P-loop containing nucleotide triphosphate hydrolases"/>
    <property type="match status" value="1"/>
</dbReference>
<comment type="caution">
    <text evidence="4">The sequence shown here is derived from an EMBL/GenBank/DDBJ whole genome shotgun (WGS) entry which is preliminary data.</text>
</comment>
<dbReference type="Pfam" id="PF00685">
    <property type="entry name" value="Sulfotransfer_1"/>
    <property type="match status" value="1"/>
</dbReference>
<protein>
    <recommendedName>
        <fullName evidence="3">Sulfotransferase domain-containing protein</fullName>
    </recommendedName>
</protein>
<name>A0AAV2SL66_MEGNR</name>
<evidence type="ECO:0000256" key="1">
    <source>
        <dbReference type="ARBA" id="ARBA00005771"/>
    </source>
</evidence>
<reference evidence="4 5" key="1">
    <citation type="submission" date="2024-05" db="EMBL/GenBank/DDBJ databases">
        <authorList>
            <person name="Wallberg A."/>
        </authorList>
    </citation>
    <scope>NUCLEOTIDE SEQUENCE [LARGE SCALE GENOMIC DNA]</scope>
</reference>
<organism evidence="4 5">
    <name type="scientific">Meganyctiphanes norvegica</name>
    <name type="common">Northern krill</name>
    <name type="synonym">Thysanopoda norvegica</name>
    <dbReference type="NCBI Taxonomy" id="48144"/>
    <lineage>
        <taxon>Eukaryota</taxon>
        <taxon>Metazoa</taxon>
        <taxon>Ecdysozoa</taxon>
        <taxon>Arthropoda</taxon>
        <taxon>Crustacea</taxon>
        <taxon>Multicrustacea</taxon>
        <taxon>Malacostraca</taxon>
        <taxon>Eumalacostraca</taxon>
        <taxon>Eucarida</taxon>
        <taxon>Euphausiacea</taxon>
        <taxon>Euphausiidae</taxon>
        <taxon>Meganyctiphanes</taxon>
    </lineage>
</organism>
<dbReference type="InterPro" id="IPR027417">
    <property type="entry name" value="P-loop_NTPase"/>
</dbReference>
<accession>A0AAV2SL66</accession>
<feature type="non-terminal residue" evidence="4">
    <location>
        <position position="1"/>
    </location>
</feature>
<dbReference type="EMBL" id="CAXKWB010078376">
    <property type="protein sequence ID" value="CAL4202571.1"/>
    <property type="molecule type" value="Genomic_DNA"/>
</dbReference>
<dbReference type="InterPro" id="IPR000863">
    <property type="entry name" value="Sulfotransferase_dom"/>
</dbReference>
<keyword evidence="2" id="KW-0808">Transferase</keyword>
<dbReference type="PANTHER" id="PTHR11783">
    <property type="entry name" value="SULFOTRANSFERASE SULT"/>
    <property type="match status" value="1"/>
</dbReference>
<dbReference type="SUPFAM" id="SSF52540">
    <property type="entry name" value="P-loop containing nucleoside triphosphate hydrolases"/>
    <property type="match status" value="1"/>
</dbReference>
<comment type="similarity">
    <text evidence="1">Belongs to the sulfotransferase 1 family.</text>
</comment>